<dbReference type="InterPro" id="IPR000764">
    <property type="entry name" value="Uridine_kinase-like"/>
</dbReference>
<dbReference type="GO" id="GO:0044211">
    <property type="term" value="P:CTP salvage"/>
    <property type="evidence" value="ECO:0007669"/>
    <property type="project" value="UniProtKB-UniPathway"/>
</dbReference>
<gene>
    <name evidence="7" type="ORF">AArcMg_1111</name>
</gene>
<comment type="pathway">
    <text evidence="1 5">Pyrimidine metabolism; UMP biosynthesis via salvage pathway; UMP from uridine: step 1/1.</text>
</comment>
<keyword evidence="4 5" id="KW-0418">Kinase</keyword>
<dbReference type="UniPathway" id="UPA00579">
    <property type="reaction ID" value="UER00640"/>
</dbReference>
<dbReference type="EMBL" id="CP027033">
    <property type="protein sequence ID" value="AXR81127.1"/>
    <property type="molecule type" value="Genomic_DNA"/>
</dbReference>
<comment type="catalytic activity">
    <reaction evidence="5">
        <text>uridine + ATP = UMP + ADP + H(+)</text>
        <dbReference type="Rhea" id="RHEA:16825"/>
        <dbReference type="ChEBI" id="CHEBI:15378"/>
        <dbReference type="ChEBI" id="CHEBI:16704"/>
        <dbReference type="ChEBI" id="CHEBI:30616"/>
        <dbReference type="ChEBI" id="CHEBI:57865"/>
        <dbReference type="ChEBI" id="CHEBI:456216"/>
        <dbReference type="EC" id="2.7.1.48"/>
    </reaction>
</comment>
<keyword evidence="2 5" id="KW-0808">Transferase</keyword>
<dbReference type="GO" id="GO:0005737">
    <property type="term" value="C:cytoplasm"/>
    <property type="evidence" value="ECO:0007669"/>
    <property type="project" value="UniProtKB-SubCell"/>
</dbReference>
<dbReference type="PANTHER" id="PTHR10285">
    <property type="entry name" value="URIDINE KINASE"/>
    <property type="match status" value="1"/>
</dbReference>
<keyword evidence="5" id="KW-0963">Cytoplasm</keyword>
<dbReference type="GO" id="GO:0043771">
    <property type="term" value="F:cytidine kinase activity"/>
    <property type="evidence" value="ECO:0007669"/>
    <property type="project" value="RHEA"/>
</dbReference>
<dbReference type="UniPathway" id="UPA00574">
    <property type="reaction ID" value="UER00637"/>
</dbReference>
<dbReference type="GO" id="GO:0044206">
    <property type="term" value="P:UMP salvage"/>
    <property type="evidence" value="ECO:0007669"/>
    <property type="project" value="UniProtKB-UniPathway"/>
</dbReference>
<dbReference type="NCBIfam" id="TIGR00235">
    <property type="entry name" value="udk"/>
    <property type="match status" value="1"/>
</dbReference>
<evidence type="ECO:0000259" key="6">
    <source>
        <dbReference type="Pfam" id="PF00485"/>
    </source>
</evidence>
<dbReference type="Proteomes" id="UP000258613">
    <property type="component" value="Chromosome"/>
</dbReference>
<dbReference type="GO" id="GO:0005524">
    <property type="term" value="F:ATP binding"/>
    <property type="evidence" value="ECO:0007669"/>
    <property type="project" value="UniProtKB-KW"/>
</dbReference>
<dbReference type="GO" id="GO:0004849">
    <property type="term" value="F:uridine kinase activity"/>
    <property type="evidence" value="ECO:0007669"/>
    <property type="project" value="UniProtKB-EC"/>
</dbReference>
<evidence type="ECO:0000313" key="7">
    <source>
        <dbReference type="EMBL" id="AXR81127.1"/>
    </source>
</evidence>
<feature type="domain" description="Phosphoribulokinase/uridine kinase" evidence="6">
    <location>
        <begin position="66"/>
        <end position="245"/>
    </location>
</feature>
<keyword evidence="5" id="KW-0067">ATP-binding</keyword>
<comment type="catalytic activity">
    <reaction evidence="5">
        <text>cytidine + ATP = CMP + ADP + H(+)</text>
        <dbReference type="Rhea" id="RHEA:24674"/>
        <dbReference type="ChEBI" id="CHEBI:15378"/>
        <dbReference type="ChEBI" id="CHEBI:17562"/>
        <dbReference type="ChEBI" id="CHEBI:30616"/>
        <dbReference type="ChEBI" id="CHEBI:60377"/>
        <dbReference type="ChEBI" id="CHEBI:456216"/>
        <dbReference type="EC" id="2.7.1.48"/>
    </reaction>
</comment>
<comment type="pathway">
    <text evidence="5">Pyrimidine metabolism; CTP biosynthesis via salvage pathway; CTP from cytidine: step 1/3.</text>
</comment>
<comment type="similarity">
    <text evidence="5">Belongs to the uridine kinase family.</text>
</comment>
<protein>
    <recommendedName>
        <fullName evidence="5">Uridine kinase</fullName>
        <ecNumber evidence="5">2.7.1.48</ecNumber>
    </recommendedName>
</protein>
<organism evidence="7 8">
    <name type="scientific">Natrarchaeobaculum sulfurireducens</name>
    <dbReference type="NCBI Taxonomy" id="2044521"/>
    <lineage>
        <taxon>Archaea</taxon>
        <taxon>Methanobacteriati</taxon>
        <taxon>Methanobacteriota</taxon>
        <taxon>Stenosarchaea group</taxon>
        <taxon>Halobacteria</taxon>
        <taxon>Halobacteriales</taxon>
        <taxon>Natrialbaceae</taxon>
        <taxon>Natrarchaeobaculum</taxon>
    </lineage>
</organism>
<accession>A0A346PNN2</accession>
<dbReference type="CDD" id="cd02023">
    <property type="entry name" value="UMPK"/>
    <property type="match status" value="1"/>
</dbReference>
<dbReference type="SUPFAM" id="SSF52540">
    <property type="entry name" value="P-loop containing nucleoside triphosphate hydrolases"/>
    <property type="match status" value="1"/>
</dbReference>
<evidence type="ECO:0000256" key="1">
    <source>
        <dbReference type="ARBA" id="ARBA00004690"/>
    </source>
</evidence>
<dbReference type="InterPro" id="IPR006083">
    <property type="entry name" value="PRK/URK"/>
</dbReference>
<evidence type="ECO:0000256" key="5">
    <source>
        <dbReference type="RuleBase" id="RU003825"/>
    </source>
</evidence>
<dbReference type="EC" id="2.7.1.48" evidence="5"/>
<dbReference type="KEGG" id="nag:AArcMg_1111"/>
<evidence type="ECO:0000256" key="3">
    <source>
        <dbReference type="ARBA" id="ARBA00022741"/>
    </source>
</evidence>
<dbReference type="Gene3D" id="3.40.50.300">
    <property type="entry name" value="P-loop containing nucleotide triphosphate hydrolases"/>
    <property type="match status" value="1"/>
</dbReference>
<reference evidence="8" key="1">
    <citation type="submission" date="2018-02" db="EMBL/GenBank/DDBJ databases">
        <title>Phenotypic and genomic properties of facultatively anaerobic sulfur-reducing natronoarchaea from hypersaline soda lakes.</title>
        <authorList>
            <person name="Sorokin D.Y."/>
            <person name="Kublanov I.V."/>
            <person name="Roman P."/>
            <person name="Sinninghe Damste J.S."/>
            <person name="Golyshin P.N."/>
            <person name="Rojo D."/>
            <person name="Ciordia S."/>
            <person name="Mena M.D.C."/>
            <person name="Ferrer M."/>
            <person name="Messina E."/>
            <person name="Smedile F."/>
            <person name="La Spada G."/>
            <person name="La Cono V."/>
            <person name="Yakimov M.M."/>
        </authorList>
    </citation>
    <scope>NUCLEOTIDE SEQUENCE [LARGE SCALE GENOMIC DNA]</scope>
    <source>
        <strain evidence="8">AArc-Mg</strain>
    </source>
</reference>
<dbReference type="Pfam" id="PF00485">
    <property type="entry name" value="PRK"/>
    <property type="match status" value="1"/>
</dbReference>
<dbReference type="AlphaFoldDB" id="A0A346PNN2"/>
<name>A0A346PNN2_9EURY</name>
<evidence type="ECO:0000256" key="4">
    <source>
        <dbReference type="ARBA" id="ARBA00022777"/>
    </source>
</evidence>
<comment type="subcellular location">
    <subcellularLocation>
        <location evidence="5">Cytoplasm</location>
    </subcellularLocation>
</comment>
<dbReference type="NCBIfam" id="NF004018">
    <property type="entry name" value="PRK05480.1"/>
    <property type="match status" value="1"/>
</dbReference>
<keyword evidence="3 5" id="KW-0547">Nucleotide-binding</keyword>
<evidence type="ECO:0000313" key="8">
    <source>
        <dbReference type="Proteomes" id="UP000258613"/>
    </source>
</evidence>
<proteinExistence type="inferred from homology"/>
<dbReference type="InterPro" id="IPR027417">
    <property type="entry name" value="P-loop_NTPase"/>
</dbReference>
<evidence type="ECO:0000256" key="2">
    <source>
        <dbReference type="ARBA" id="ARBA00022679"/>
    </source>
</evidence>
<sequence length="280" mass="31925">MRTEVTRLWAATTGIRGYRSARWGASIRRSPYCVRALVDWSATIAFKGFNTSDCEVRTMSIPSFAIGIAGGTGAGKTTVSRNVADAVGEPVTRLPLDNYYEDLSHLPSDERESVNYDHPSAFEWDLLYDHLESLLLGQPIEMPQYDFEVHNRTDERITVEPTDVIVLEGILALYDDRIREMLDLRVYVMTDADVRILRRIERDVVDRGRDLEGVIEQYLETVKPMHERFVAPTRKNADVIIPEGANRMAVDLLIDKIEAELDDDRADRRRELSFDSSSLE</sequence>
<keyword evidence="8" id="KW-1185">Reference proteome</keyword>
<dbReference type="PRINTS" id="PR00988">
    <property type="entry name" value="URIDINKINASE"/>
</dbReference>